<protein>
    <submittedName>
        <fullName evidence="1">Uncharacterized protein</fullName>
    </submittedName>
</protein>
<reference evidence="1" key="1">
    <citation type="submission" date="2018-05" db="EMBL/GenBank/DDBJ databases">
        <authorList>
            <person name="Lanie J.A."/>
            <person name="Ng W.-L."/>
            <person name="Kazmierczak K.M."/>
            <person name="Andrzejewski T.M."/>
            <person name="Davidsen T.M."/>
            <person name="Wayne K.J."/>
            <person name="Tettelin H."/>
            <person name="Glass J.I."/>
            <person name="Rusch D."/>
            <person name="Podicherti R."/>
            <person name="Tsui H.-C.T."/>
            <person name="Winkler M.E."/>
        </authorList>
    </citation>
    <scope>NUCLEOTIDE SEQUENCE</scope>
</reference>
<evidence type="ECO:0000313" key="1">
    <source>
        <dbReference type="EMBL" id="SVD07802.1"/>
    </source>
</evidence>
<proteinExistence type="predicted"/>
<gene>
    <name evidence="1" type="ORF">METZ01_LOCUS360656</name>
</gene>
<sequence>MDLFYLLQTNIKCFINEVFVKIITR</sequence>
<organism evidence="1">
    <name type="scientific">marine metagenome</name>
    <dbReference type="NCBI Taxonomy" id="408172"/>
    <lineage>
        <taxon>unclassified sequences</taxon>
        <taxon>metagenomes</taxon>
        <taxon>ecological metagenomes</taxon>
    </lineage>
</organism>
<accession>A0A382SDZ6</accession>
<dbReference type="EMBL" id="UINC01128207">
    <property type="protein sequence ID" value="SVD07802.1"/>
    <property type="molecule type" value="Genomic_DNA"/>
</dbReference>
<dbReference type="AlphaFoldDB" id="A0A382SDZ6"/>
<feature type="non-terminal residue" evidence="1">
    <location>
        <position position="25"/>
    </location>
</feature>
<name>A0A382SDZ6_9ZZZZ</name>